<dbReference type="PANTHER" id="PTHR11733">
    <property type="entry name" value="ZINC METALLOPROTEASE FAMILY M13 NEPRILYSIN-RELATED"/>
    <property type="match status" value="1"/>
</dbReference>
<sequence length="359" mass="41131">MCNVVSFKARTNLKCFPRVYLSLRWANIWFLLRCGSVEQFCLTRRDFINLLYRLTCAHNGDIYCQSLVQIWYYIYIVYSVWLLIFGIVRMSRRNSSSEKYVVYSMDPVSDLSSSSEEKEDCHCQESLDHNTTPETCFRSDSPVISSSSTEKWGSYWSRRERCCCFLNFVFFVALAVMIAIVILSTKGIVDLRHNGGKESAIQQISSTLAGEKSDDNIMLCTTSAPPPKSCSSEECIQMSAEVLIRMNTSADPCQDFYEFACGGFVSRTRLSWKSPRKRSYPDLILEHHLENIADLLSSAVHTEDDPHTKACKKVYQSCMDGKEKIDESIEQGRYSLITKPSRNKANFVYVASIVIYKRH</sequence>
<evidence type="ECO:0000256" key="1">
    <source>
        <dbReference type="SAM" id="Phobius"/>
    </source>
</evidence>
<dbReference type="Pfam" id="PF05649">
    <property type="entry name" value="Peptidase_M13_N"/>
    <property type="match status" value="1"/>
</dbReference>
<dbReference type="InterPro" id="IPR024079">
    <property type="entry name" value="MetalloPept_cat_dom_sf"/>
</dbReference>
<dbReference type="Proteomes" id="UP001195483">
    <property type="component" value="Unassembled WGS sequence"/>
</dbReference>
<evidence type="ECO:0000313" key="3">
    <source>
        <dbReference type="EMBL" id="KAK3601796.1"/>
    </source>
</evidence>
<dbReference type="GO" id="GO:0016485">
    <property type="term" value="P:protein processing"/>
    <property type="evidence" value="ECO:0007669"/>
    <property type="project" value="TreeGrafter"/>
</dbReference>
<dbReference type="GO" id="GO:0005886">
    <property type="term" value="C:plasma membrane"/>
    <property type="evidence" value="ECO:0007669"/>
    <property type="project" value="TreeGrafter"/>
</dbReference>
<dbReference type="EMBL" id="JAEAOA010002350">
    <property type="protein sequence ID" value="KAK3601796.1"/>
    <property type="molecule type" value="Genomic_DNA"/>
</dbReference>
<gene>
    <name evidence="3" type="ORF">CHS0354_041710</name>
</gene>
<dbReference type="PROSITE" id="PS51885">
    <property type="entry name" value="NEPRILYSIN"/>
    <property type="match status" value="1"/>
</dbReference>
<dbReference type="SUPFAM" id="SSF55486">
    <property type="entry name" value="Metalloproteases ('zincins'), catalytic domain"/>
    <property type="match status" value="1"/>
</dbReference>
<keyword evidence="4" id="KW-1185">Reference proteome</keyword>
<protein>
    <recommendedName>
        <fullName evidence="2">Peptidase M13 N-terminal domain-containing protein</fullName>
    </recommendedName>
</protein>
<dbReference type="AlphaFoldDB" id="A0AAE0T1B6"/>
<feature type="domain" description="Peptidase M13 N-terminal" evidence="2">
    <location>
        <begin position="252"/>
        <end position="322"/>
    </location>
</feature>
<reference evidence="3" key="3">
    <citation type="submission" date="2023-05" db="EMBL/GenBank/DDBJ databases">
        <authorList>
            <person name="Smith C.H."/>
        </authorList>
    </citation>
    <scope>NUCLEOTIDE SEQUENCE</scope>
    <source>
        <strain evidence="3">CHS0354</strain>
        <tissue evidence="3">Mantle</tissue>
    </source>
</reference>
<comment type="caution">
    <text evidence="3">The sequence shown here is derived from an EMBL/GenBank/DDBJ whole genome shotgun (WGS) entry which is preliminary data.</text>
</comment>
<name>A0AAE0T1B6_9BIVA</name>
<dbReference type="Gene3D" id="3.40.390.10">
    <property type="entry name" value="Collagenase (Catalytic Domain)"/>
    <property type="match status" value="1"/>
</dbReference>
<feature type="transmembrane region" description="Helical" evidence="1">
    <location>
        <begin position="164"/>
        <end position="183"/>
    </location>
</feature>
<accession>A0AAE0T1B6</accession>
<reference evidence="3" key="2">
    <citation type="journal article" date="2021" name="Genome Biol. Evol.">
        <title>Developing a high-quality reference genome for a parasitic bivalve with doubly uniparental inheritance (Bivalvia: Unionida).</title>
        <authorList>
            <person name="Smith C.H."/>
        </authorList>
    </citation>
    <scope>NUCLEOTIDE SEQUENCE</scope>
    <source>
        <strain evidence="3">CHS0354</strain>
        <tissue evidence="3">Mantle</tissue>
    </source>
</reference>
<dbReference type="GO" id="GO:0004222">
    <property type="term" value="F:metalloendopeptidase activity"/>
    <property type="evidence" value="ECO:0007669"/>
    <property type="project" value="InterPro"/>
</dbReference>
<keyword evidence="1" id="KW-1133">Transmembrane helix</keyword>
<reference evidence="3" key="1">
    <citation type="journal article" date="2021" name="Genome Biol. Evol.">
        <title>A High-Quality Reference Genome for a Parasitic Bivalve with Doubly Uniparental Inheritance (Bivalvia: Unionida).</title>
        <authorList>
            <person name="Smith C.H."/>
        </authorList>
    </citation>
    <scope>NUCLEOTIDE SEQUENCE</scope>
    <source>
        <strain evidence="3">CHS0354</strain>
    </source>
</reference>
<dbReference type="InterPro" id="IPR000718">
    <property type="entry name" value="Peptidase_M13"/>
</dbReference>
<proteinExistence type="predicted"/>
<keyword evidence="1" id="KW-0472">Membrane</keyword>
<keyword evidence="1" id="KW-0812">Transmembrane</keyword>
<organism evidence="3 4">
    <name type="scientific">Potamilus streckersoni</name>
    <dbReference type="NCBI Taxonomy" id="2493646"/>
    <lineage>
        <taxon>Eukaryota</taxon>
        <taxon>Metazoa</taxon>
        <taxon>Spiralia</taxon>
        <taxon>Lophotrochozoa</taxon>
        <taxon>Mollusca</taxon>
        <taxon>Bivalvia</taxon>
        <taxon>Autobranchia</taxon>
        <taxon>Heteroconchia</taxon>
        <taxon>Palaeoheterodonta</taxon>
        <taxon>Unionida</taxon>
        <taxon>Unionoidea</taxon>
        <taxon>Unionidae</taxon>
        <taxon>Ambleminae</taxon>
        <taxon>Lampsilini</taxon>
        <taxon>Potamilus</taxon>
    </lineage>
</organism>
<evidence type="ECO:0000259" key="2">
    <source>
        <dbReference type="Pfam" id="PF05649"/>
    </source>
</evidence>
<evidence type="ECO:0000313" key="4">
    <source>
        <dbReference type="Proteomes" id="UP001195483"/>
    </source>
</evidence>
<dbReference type="InterPro" id="IPR008753">
    <property type="entry name" value="Peptidase_M13_N"/>
</dbReference>
<feature type="transmembrane region" description="Helical" evidence="1">
    <location>
        <begin position="70"/>
        <end position="88"/>
    </location>
</feature>
<dbReference type="PANTHER" id="PTHR11733:SF240">
    <property type="entry name" value="GH14155P-RELATED"/>
    <property type="match status" value="1"/>
</dbReference>